<feature type="binding site" evidence="10">
    <location>
        <position position="310"/>
    </location>
    <ligand>
        <name>substrate</name>
    </ligand>
</feature>
<dbReference type="EC" id="2.7.1.11" evidence="10"/>
<keyword evidence="3 10" id="KW-0479">Metal-binding</keyword>
<feature type="binding site" evidence="10">
    <location>
        <position position="89"/>
    </location>
    <ligand>
        <name>ATP</name>
        <dbReference type="ChEBI" id="CHEBI:30616"/>
    </ligand>
</feature>
<feature type="binding site" evidence="10">
    <location>
        <begin position="361"/>
        <end position="364"/>
    </location>
    <ligand>
        <name>substrate</name>
    </ligand>
</feature>
<dbReference type="InterPro" id="IPR012004">
    <property type="entry name" value="PyroP-dep_PFK_TP0108"/>
</dbReference>
<dbReference type="InterPro" id="IPR035966">
    <property type="entry name" value="PKF_sf"/>
</dbReference>
<keyword evidence="6 10" id="KW-0067">ATP-binding</keyword>
<dbReference type="AlphaFoldDB" id="A0A367ZQY1"/>
<dbReference type="SUPFAM" id="SSF53784">
    <property type="entry name" value="Phosphofructokinase"/>
    <property type="match status" value="1"/>
</dbReference>
<dbReference type="GO" id="GO:0005524">
    <property type="term" value="F:ATP binding"/>
    <property type="evidence" value="ECO:0007669"/>
    <property type="project" value="UniProtKB-KW"/>
</dbReference>
<accession>A0A367ZQY1</accession>
<evidence type="ECO:0000256" key="1">
    <source>
        <dbReference type="ARBA" id="ARBA00001946"/>
    </source>
</evidence>
<keyword evidence="5 10" id="KW-0418">Kinase</keyword>
<dbReference type="InterPro" id="IPR000023">
    <property type="entry name" value="Phosphofructokinase_dom"/>
</dbReference>
<evidence type="ECO:0000256" key="5">
    <source>
        <dbReference type="ARBA" id="ARBA00022777"/>
    </source>
</evidence>
<gene>
    <name evidence="10" type="primary">pfkA</name>
    <name evidence="12" type="ORF">OZSIB_3269</name>
</gene>
<feature type="site" description="Important for substrate specificity; cannot use PPi as phosphoryl donor" evidence="10">
    <location>
        <position position="182"/>
    </location>
</feature>
<reference evidence="12 13" key="1">
    <citation type="submission" date="2018-05" db="EMBL/GenBank/DDBJ databases">
        <title>A metagenomic window into the 2 km-deep terrestrial subsurface aquifer revealed taxonomically and functionally diverse microbial community comprising novel uncultured bacterial lineages.</title>
        <authorList>
            <person name="Kadnikov V.V."/>
            <person name="Mardanov A.V."/>
            <person name="Beletsky A.V."/>
            <person name="Banks D."/>
            <person name="Pimenov N.V."/>
            <person name="Frank Y.A."/>
            <person name="Karnachuk O.V."/>
            <person name="Ravin N.V."/>
        </authorList>
    </citation>
    <scope>NUCLEOTIDE SEQUENCE [LARGE SCALE GENOMIC DNA]</scope>
    <source>
        <strain evidence="12">BY5</strain>
    </source>
</reference>
<evidence type="ECO:0000256" key="9">
    <source>
        <dbReference type="ARBA" id="ARBA00048070"/>
    </source>
</evidence>
<feature type="active site" description="Proton acceptor" evidence="10">
    <location>
        <position position="211"/>
    </location>
</feature>
<dbReference type="EMBL" id="QOQW01000006">
    <property type="protein sequence ID" value="RCK80523.1"/>
    <property type="molecule type" value="Genomic_DNA"/>
</dbReference>
<comment type="catalytic activity">
    <reaction evidence="9 10">
        <text>beta-D-fructose 6-phosphate + ATP = beta-D-fructose 1,6-bisphosphate + ADP + H(+)</text>
        <dbReference type="Rhea" id="RHEA:16109"/>
        <dbReference type="ChEBI" id="CHEBI:15378"/>
        <dbReference type="ChEBI" id="CHEBI:30616"/>
        <dbReference type="ChEBI" id="CHEBI:32966"/>
        <dbReference type="ChEBI" id="CHEBI:57634"/>
        <dbReference type="ChEBI" id="CHEBI:456216"/>
        <dbReference type="EC" id="2.7.1.11"/>
    </reaction>
</comment>
<feature type="domain" description="Phosphofructokinase" evidence="11">
    <location>
        <begin position="81"/>
        <end position="385"/>
    </location>
</feature>
<comment type="similarity">
    <text evidence="10">Belongs to the phosphofructokinase type A (PFKA) family. PPi-dependent PFK group II subfamily. Atypical ATP-dependent clade 'X' sub-subfamily.</text>
</comment>
<comment type="subunit">
    <text evidence="10">Homodimer.</text>
</comment>
<dbReference type="InterPro" id="IPR022953">
    <property type="entry name" value="ATP_PFK"/>
</dbReference>
<feature type="binding site" evidence="10">
    <location>
        <begin position="209"/>
        <end position="211"/>
    </location>
    <ligand>
        <name>substrate</name>
    </ligand>
</feature>
<evidence type="ECO:0000313" key="13">
    <source>
        <dbReference type="Proteomes" id="UP000252355"/>
    </source>
</evidence>
<dbReference type="Pfam" id="PF00365">
    <property type="entry name" value="PFK"/>
    <property type="match status" value="1"/>
</dbReference>
<dbReference type="NCBIfam" id="NF005301">
    <property type="entry name" value="PRK06830.1"/>
    <property type="match status" value="1"/>
</dbReference>
<dbReference type="GO" id="GO:0006002">
    <property type="term" value="P:fructose 6-phosphate metabolic process"/>
    <property type="evidence" value="ECO:0007669"/>
    <property type="project" value="InterPro"/>
</dbReference>
<sequence length="442" mass="48185">MDLNPNDFQVRRLGEATFPSPLGLSKSDGDMLTNYTQDDDRILYEVSLRKVQEVIAAGRVPCSFEKAGPREKVFFNPSETRVGIVTCGGLCPGINDVIRGLVMQLSFWYRVKAIYGFRYGYQGLVKELGAPPRVLDPEVVADIHEFGGSILGTSRGPQDVGKMVDRLMDFGIDILFCIGGDGTLRGAKDIADEILRRGLKIGVIGIPKTIDNDIGFIEKTFGFETAFSLAVESIRTAHVEAKAVQNGIGLVRLMGRDSGFIAANAAVASQDVNFCLVPEIPFDLEGPNGFYTHLKQRLAKRGHAVVVVAEGVGKAFGGDQGKDASGNIKFPDVGVFLRDDIKRVFGEQGIPVNIRYIDPSYMIRSARALPSDSIYCNQLAQNAAHAGMAGRTGMVVGIWNDHFTHVPIEMAVKNRKLIDPESTFWLNVLESTGQPRSMLNSA</sequence>
<evidence type="ECO:0000256" key="2">
    <source>
        <dbReference type="ARBA" id="ARBA00022679"/>
    </source>
</evidence>
<comment type="subcellular location">
    <subcellularLocation>
        <location evidence="10">Cytoplasm</location>
    </subcellularLocation>
</comment>
<dbReference type="PANTHER" id="PTHR45770">
    <property type="entry name" value="ATP-DEPENDENT 6-PHOSPHOFRUCTOKINASE 1"/>
    <property type="match status" value="1"/>
</dbReference>
<feature type="binding site" evidence="10">
    <location>
        <begin position="180"/>
        <end position="183"/>
    </location>
    <ligand>
        <name>ATP</name>
        <dbReference type="ChEBI" id="CHEBI:30616"/>
    </ligand>
</feature>
<evidence type="ECO:0000256" key="7">
    <source>
        <dbReference type="ARBA" id="ARBA00022842"/>
    </source>
</evidence>
<keyword evidence="4 10" id="KW-0547">Nucleotide-binding</keyword>
<evidence type="ECO:0000256" key="3">
    <source>
        <dbReference type="ARBA" id="ARBA00022723"/>
    </source>
</evidence>
<feature type="binding site" evidence="10">
    <location>
        <position position="181"/>
    </location>
    <ligand>
        <name>Mg(2+)</name>
        <dbReference type="ChEBI" id="CHEBI:18420"/>
        <note>catalytic</note>
    </ligand>
</feature>
<dbReference type="GO" id="GO:0005737">
    <property type="term" value="C:cytoplasm"/>
    <property type="evidence" value="ECO:0007669"/>
    <property type="project" value="UniProtKB-SubCell"/>
</dbReference>
<protein>
    <recommendedName>
        <fullName evidence="10">ATP-dependent 6-phosphofructokinase</fullName>
        <shortName evidence="10">ATP-PFK</shortName>
        <shortName evidence="10">Phosphofructokinase</shortName>
        <ecNumber evidence="10">2.7.1.11</ecNumber>
    </recommendedName>
    <alternativeName>
        <fullName evidence="10">Phosphohexokinase</fullName>
    </alternativeName>
</protein>
<keyword evidence="8 10" id="KW-0324">Glycolysis</keyword>
<dbReference type="Gene3D" id="3.40.50.450">
    <property type="match status" value="1"/>
</dbReference>
<comment type="function">
    <text evidence="10">Catalyzes the phosphorylation of D-fructose 6-phosphate to fructose 1,6-bisphosphate by ATP, the first committing step of glycolysis.</text>
</comment>
<keyword evidence="2 10" id="KW-0808">Transferase</keyword>
<dbReference type="HAMAP" id="MF_01981">
    <property type="entry name" value="Phosphofructokinase_II_X"/>
    <property type="match status" value="1"/>
</dbReference>
<evidence type="ECO:0000256" key="6">
    <source>
        <dbReference type="ARBA" id="ARBA00022840"/>
    </source>
</evidence>
<evidence type="ECO:0000256" key="10">
    <source>
        <dbReference type="HAMAP-Rule" id="MF_01981"/>
    </source>
</evidence>
<evidence type="ECO:0000259" key="11">
    <source>
        <dbReference type="Pfam" id="PF00365"/>
    </source>
</evidence>
<dbReference type="PIRSF" id="PIRSF000534">
    <property type="entry name" value="PPi_PFK_TP0108"/>
    <property type="match status" value="1"/>
</dbReference>
<evidence type="ECO:0000256" key="8">
    <source>
        <dbReference type="ARBA" id="ARBA00023152"/>
    </source>
</evidence>
<comment type="pathway">
    <text evidence="10">Carbohydrate degradation; glycolysis; D-glyceraldehyde 3-phosphate and glycerone phosphate from D-glucose: step 3/4.</text>
</comment>
<feature type="binding site" evidence="10">
    <location>
        <begin position="254"/>
        <end position="256"/>
    </location>
    <ligand>
        <name>substrate</name>
    </ligand>
</feature>
<evidence type="ECO:0000313" key="12">
    <source>
        <dbReference type="EMBL" id="RCK80523.1"/>
    </source>
</evidence>
<dbReference type="PRINTS" id="PR00476">
    <property type="entry name" value="PHFRCTKINASE"/>
</dbReference>
<organism evidence="12 13">
    <name type="scientific">Candidatus Ozemobacter sibiricus</name>
    <dbReference type="NCBI Taxonomy" id="2268124"/>
    <lineage>
        <taxon>Bacteria</taxon>
        <taxon>Candidatus Ozemobacteria</taxon>
        <taxon>Candidatus Ozemobacterales</taxon>
        <taxon>Candidatus Ozemobacteraceae</taxon>
        <taxon>Candidatus Ozemobacter</taxon>
    </lineage>
</organism>
<comment type="cofactor">
    <cofactor evidence="1 10">
        <name>Mg(2+)</name>
        <dbReference type="ChEBI" id="CHEBI:18420"/>
    </cofactor>
</comment>
<feature type="binding site" evidence="10">
    <location>
        <begin position="155"/>
        <end position="156"/>
    </location>
    <ligand>
        <name>ATP</name>
        <dbReference type="ChEBI" id="CHEBI:30616"/>
    </ligand>
</feature>
<name>A0A367ZQY1_9BACT</name>
<comment type="caution">
    <text evidence="12">The sequence shown here is derived from an EMBL/GenBank/DDBJ whole genome shotgun (WGS) entry which is preliminary data.</text>
</comment>
<dbReference type="UniPathway" id="UPA00109">
    <property type="reaction ID" value="UER00182"/>
</dbReference>
<keyword evidence="10" id="KW-0963">Cytoplasm</keyword>
<dbReference type="Proteomes" id="UP000252355">
    <property type="component" value="Unassembled WGS sequence"/>
</dbReference>
<proteinExistence type="inferred from homology"/>
<dbReference type="GO" id="GO:0046872">
    <property type="term" value="F:metal ion binding"/>
    <property type="evidence" value="ECO:0007669"/>
    <property type="project" value="UniProtKB-KW"/>
</dbReference>
<keyword evidence="7 10" id="KW-0460">Magnesium</keyword>
<dbReference type="GO" id="GO:0003872">
    <property type="term" value="F:6-phosphofructokinase activity"/>
    <property type="evidence" value="ECO:0007669"/>
    <property type="project" value="UniProtKB-UniRule"/>
</dbReference>
<evidence type="ECO:0000256" key="4">
    <source>
        <dbReference type="ARBA" id="ARBA00022741"/>
    </source>
</evidence>
<dbReference type="InterPro" id="IPR050929">
    <property type="entry name" value="PFKA"/>
</dbReference>
<dbReference type="FunFam" id="3.40.50.450:FF:000002">
    <property type="entry name" value="ATP-dependent 6-phosphofructokinase"/>
    <property type="match status" value="1"/>
</dbReference>